<protein>
    <submittedName>
        <fullName evidence="4">Major facilitator superfamily (MFS) profile domain-containing protein</fullName>
    </submittedName>
</protein>
<dbReference type="PANTHER" id="PTHR11360:SF284">
    <property type="entry name" value="EG:103B4.3 PROTEIN-RELATED"/>
    <property type="match status" value="1"/>
</dbReference>
<keyword evidence="3" id="KW-1185">Reference proteome</keyword>
<dbReference type="InterPro" id="IPR036259">
    <property type="entry name" value="MFS_trans_sf"/>
</dbReference>
<feature type="region of interest" description="Disordered" evidence="1">
    <location>
        <begin position="383"/>
        <end position="404"/>
    </location>
</feature>
<evidence type="ECO:0000256" key="2">
    <source>
        <dbReference type="SAM" id="Phobius"/>
    </source>
</evidence>
<organism evidence="3 4">
    <name type="scientific">Ditylenchus dipsaci</name>
    <dbReference type="NCBI Taxonomy" id="166011"/>
    <lineage>
        <taxon>Eukaryota</taxon>
        <taxon>Metazoa</taxon>
        <taxon>Ecdysozoa</taxon>
        <taxon>Nematoda</taxon>
        <taxon>Chromadorea</taxon>
        <taxon>Rhabditida</taxon>
        <taxon>Tylenchina</taxon>
        <taxon>Tylenchomorpha</taxon>
        <taxon>Sphaerularioidea</taxon>
        <taxon>Anguinidae</taxon>
        <taxon>Anguininae</taxon>
        <taxon>Ditylenchus</taxon>
    </lineage>
</organism>
<keyword evidence="2" id="KW-0812">Transmembrane</keyword>
<keyword evidence="2" id="KW-1133">Transmembrane helix</keyword>
<dbReference type="Pfam" id="PF07690">
    <property type="entry name" value="MFS_1"/>
    <property type="match status" value="2"/>
</dbReference>
<feature type="region of interest" description="Disordered" evidence="1">
    <location>
        <begin position="358"/>
        <end position="377"/>
    </location>
</feature>
<feature type="compositionally biased region" description="Polar residues" evidence="1">
    <location>
        <begin position="358"/>
        <end position="367"/>
    </location>
</feature>
<feature type="transmembrane region" description="Helical" evidence="2">
    <location>
        <begin position="468"/>
        <end position="486"/>
    </location>
</feature>
<feature type="transmembrane region" description="Helical" evidence="2">
    <location>
        <begin position="533"/>
        <end position="556"/>
    </location>
</feature>
<feature type="transmembrane region" description="Helical" evidence="2">
    <location>
        <begin position="507"/>
        <end position="527"/>
    </location>
</feature>
<sequence>MASEECGGRKPIGWKPVALDGGYGWVVVLGSFLIHVFADGFVYSFGVIAESLIKEFNASNAEVSTILSLLTGLMLATGPLASAICNRIGCRITTIVGAIIASIGCALSYYAYSMTYLILSVGIVMGTGFGLMYCPAIVIVTMYFEKYRALATGVTVCGAGVGTFLFSKIIGHLIVAFDWRTVFIIYAGMVLLCVPCGALYRPIQFEPIYDEKDPIEKFRQETEEKQALLAKPHWAQETDFRQRHSCRTIPEAEERSSDEDLTLNATSRPITLSVVSSPVEVPKVSAIHPKFTRRFLKGKRGVQRPESNMPALDLPYHKLVWTAPKMEKLQRQKILLERRVLPWFYHGPPEYNQTRFRSVSSLQSQKEGGSGVGGKVISKSRQELVPQKIDEKEEEDEDKEENSAATSASRAIDIWRTVKRLMDLSLLADPVYLLFAISNFLTSIGFNAPPMFMPMNAEAVLGFSKPDAASTVSAYGLANLLGRIAFGMTCDRQLPFRWGKDCARNRLWIYNLALMLCGLASCFTYYMDTFHTFTGYCFFFGFTISSYVCLTSVVLVDLVGVEKLTNAFGLLLFIQGVATFVGPPLAGQLYDLTKNYDWTFTFCGICLFVSGAMLFAIPYIQTRKQQNKSSGFVQQSKCRLEDGGLSNGKTPLVEQL</sequence>
<evidence type="ECO:0000313" key="4">
    <source>
        <dbReference type="WBParaSite" id="jg24716"/>
    </source>
</evidence>
<proteinExistence type="predicted"/>
<evidence type="ECO:0000313" key="3">
    <source>
        <dbReference type="Proteomes" id="UP000887574"/>
    </source>
</evidence>
<feature type="transmembrane region" description="Helical" evidence="2">
    <location>
        <begin position="568"/>
        <end position="586"/>
    </location>
</feature>
<feature type="transmembrane region" description="Helical" evidence="2">
    <location>
        <begin position="92"/>
        <end position="112"/>
    </location>
</feature>
<dbReference type="FunFam" id="1.20.1250.20:FF:000664">
    <property type="entry name" value="MonoCarboxylate Transporter family"/>
    <property type="match status" value="1"/>
</dbReference>
<reference evidence="4" key="1">
    <citation type="submission" date="2022-11" db="UniProtKB">
        <authorList>
            <consortium name="WormBaseParasite"/>
        </authorList>
    </citation>
    <scope>IDENTIFICATION</scope>
</reference>
<feature type="transmembrane region" description="Helical" evidence="2">
    <location>
        <begin position="66"/>
        <end position="85"/>
    </location>
</feature>
<feature type="transmembrane region" description="Helical" evidence="2">
    <location>
        <begin position="183"/>
        <end position="200"/>
    </location>
</feature>
<feature type="transmembrane region" description="Helical" evidence="2">
    <location>
        <begin position="118"/>
        <end position="144"/>
    </location>
</feature>
<name>A0A915DZ41_9BILA</name>
<dbReference type="InterPro" id="IPR011701">
    <property type="entry name" value="MFS"/>
</dbReference>
<dbReference type="Gene3D" id="1.20.1250.20">
    <property type="entry name" value="MFS general substrate transporter like domains"/>
    <property type="match status" value="2"/>
</dbReference>
<dbReference type="GO" id="GO:0008028">
    <property type="term" value="F:monocarboxylic acid transmembrane transporter activity"/>
    <property type="evidence" value="ECO:0007669"/>
    <property type="project" value="TreeGrafter"/>
</dbReference>
<feature type="transmembrane region" description="Helical" evidence="2">
    <location>
        <begin position="21"/>
        <end position="46"/>
    </location>
</feature>
<dbReference type="AlphaFoldDB" id="A0A915DZ41"/>
<keyword evidence="2" id="KW-0472">Membrane</keyword>
<dbReference type="Proteomes" id="UP000887574">
    <property type="component" value="Unplaced"/>
</dbReference>
<accession>A0A915DZ41</accession>
<feature type="transmembrane region" description="Helical" evidence="2">
    <location>
        <begin position="426"/>
        <end position="448"/>
    </location>
</feature>
<feature type="transmembrane region" description="Helical" evidence="2">
    <location>
        <begin position="598"/>
        <end position="620"/>
    </location>
</feature>
<dbReference type="InterPro" id="IPR050327">
    <property type="entry name" value="Proton-linked_MCT"/>
</dbReference>
<evidence type="ECO:0000256" key="1">
    <source>
        <dbReference type="SAM" id="MobiDB-lite"/>
    </source>
</evidence>
<dbReference type="WBParaSite" id="jg24716">
    <property type="protein sequence ID" value="jg24716"/>
    <property type="gene ID" value="jg24716"/>
</dbReference>
<dbReference type="PANTHER" id="PTHR11360">
    <property type="entry name" value="MONOCARBOXYLATE TRANSPORTER"/>
    <property type="match status" value="1"/>
</dbReference>
<dbReference type="SUPFAM" id="SSF103473">
    <property type="entry name" value="MFS general substrate transporter"/>
    <property type="match status" value="1"/>
</dbReference>